<accession>A0A8B6M995</accession>
<sequence>MRVAELSSIHPKIARSTKGLRLRGLFG</sequence>
<proteinExistence type="predicted"/>
<name>A0A8B6M995_METTU</name>
<dbReference type="AlphaFoldDB" id="A0A8B6M995"/>
<evidence type="ECO:0000313" key="2">
    <source>
        <dbReference type="Proteomes" id="UP000485880"/>
    </source>
</evidence>
<organism evidence="1 2">
    <name type="scientific">Methylocella tundrae</name>
    <dbReference type="NCBI Taxonomy" id="227605"/>
    <lineage>
        <taxon>Bacteria</taxon>
        <taxon>Pseudomonadati</taxon>
        <taxon>Pseudomonadota</taxon>
        <taxon>Alphaproteobacteria</taxon>
        <taxon>Hyphomicrobiales</taxon>
        <taxon>Beijerinckiaceae</taxon>
        <taxon>Methylocella</taxon>
    </lineage>
</organism>
<reference evidence="1 2" key="1">
    <citation type="submission" date="2019-05" db="EMBL/GenBank/DDBJ databases">
        <authorList>
            <person name="Farhan Ul Haque M."/>
        </authorList>
    </citation>
    <scope>NUCLEOTIDE SEQUENCE [LARGE SCALE GENOMIC DNA]</scope>
    <source>
        <strain evidence="1">2</strain>
    </source>
</reference>
<evidence type="ECO:0000313" key="1">
    <source>
        <dbReference type="EMBL" id="VTZ51422.1"/>
    </source>
</evidence>
<dbReference type="EMBL" id="CABFMQ020000098">
    <property type="protein sequence ID" value="VTZ51422.1"/>
    <property type="molecule type" value="Genomic_DNA"/>
</dbReference>
<dbReference type="Proteomes" id="UP000485880">
    <property type="component" value="Unassembled WGS sequence"/>
</dbReference>
<protein>
    <submittedName>
        <fullName evidence="1">Uncharacterized protein</fullName>
    </submittedName>
</protein>
<comment type="caution">
    <text evidence="1">The sequence shown here is derived from an EMBL/GenBank/DDBJ whole genome shotgun (WGS) entry which is preliminary data.</text>
</comment>
<gene>
    <name evidence="1" type="ORF">MPC4_40019</name>
</gene>
<keyword evidence="2" id="KW-1185">Reference proteome</keyword>